<comment type="similarity">
    <text evidence="3 6">Belongs to the MoeA family.</text>
</comment>
<evidence type="ECO:0000256" key="4">
    <source>
        <dbReference type="ARBA" id="ARBA00023150"/>
    </source>
</evidence>
<dbReference type="SUPFAM" id="SSF53218">
    <property type="entry name" value="Molybdenum cofactor biosynthesis proteins"/>
    <property type="match status" value="1"/>
</dbReference>
<evidence type="ECO:0000256" key="5">
    <source>
        <dbReference type="ARBA" id="ARBA00047317"/>
    </source>
</evidence>
<dbReference type="InterPro" id="IPR001453">
    <property type="entry name" value="MoaB/Mog_dom"/>
</dbReference>
<dbReference type="GO" id="GO:0006777">
    <property type="term" value="P:Mo-molybdopterin cofactor biosynthetic process"/>
    <property type="evidence" value="ECO:0007669"/>
    <property type="project" value="UniProtKB-UniRule"/>
</dbReference>
<proteinExistence type="inferred from homology"/>
<protein>
    <recommendedName>
        <fullName evidence="6">Molybdopterin molybdenumtransferase</fullName>
        <ecNumber evidence="6">2.10.1.1</ecNumber>
    </recommendedName>
</protein>
<comment type="cofactor">
    <cofactor evidence="6">
        <name>Mg(2+)</name>
        <dbReference type="ChEBI" id="CHEBI:18420"/>
    </cofactor>
</comment>
<accession>A0A931MLJ4</accession>
<keyword evidence="6" id="KW-0479">Metal-binding</keyword>
<dbReference type="Gene3D" id="3.40.980.10">
    <property type="entry name" value="MoaB/Mog-like domain"/>
    <property type="match status" value="1"/>
</dbReference>
<comment type="catalytic activity">
    <reaction evidence="5">
        <text>adenylyl-molybdopterin + molybdate = Mo-molybdopterin + AMP + H(+)</text>
        <dbReference type="Rhea" id="RHEA:35047"/>
        <dbReference type="ChEBI" id="CHEBI:15378"/>
        <dbReference type="ChEBI" id="CHEBI:36264"/>
        <dbReference type="ChEBI" id="CHEBI:62727"/>
        <dbReference type="ChEBI" id="CHEBI:71302"/>
        <dbReference type="ChEBI" id="CHEBI:456215"/>
        <dbReference type="EC" id="2.10.1.1"/>
    </reaction>
</comment>
<dbReference type="SUPFAM" id="SSF63867">
    <property type="entry name" value="MoeA C-terminal domain-like"/>
    <property type="match status" value="1"/>
</dbReference>
<comment type="pathway">
    <text evidence="2 6">Cofactor biosynthesis; molybdopterin biosynthesis.</text>
</comment>
<dbReference type="Pfam" id="PF03453">
    <property type="entry name" value="MoeA_N"/>
    <property type="match status" value="1"/>
</dbReference>
<dbReference type="EC" id="2.10.1.1" evidence="6"/>
<evidence type="ECO:0000313" key="8">
    <source>
        <dbReference type="EMBL" id="MBH0113470.1"/>
    </source>
</evidence>
<keyword evidence="6" id="KW-0808">Transferase</keyword>
<dbReference type="Pfam" id="PF00994">
    <property type="entry name" value="MoCF_biosynth"/>
    <property type="match status" value="1"/>
</dbReference>
<dbReference type="InterPro" id="IPR036425">
    <property type="entry name" value="MoaB/Mog-like_dom_sf"/>
</dbReference>
<dbReference type="GO" id="GO:0061599">
    <property type="term" value="F:molybdopterin molybdotransferase activity"/>
    <property type="evidence" value="ECO:0007669"/>
    <property type="project" value="UniProtKB-UniRule"/>
</dbReference>
<dbReference type="GO" id="GO:0046872">
    <property type="term" value="F:metal ion binding"/>
    <property type="evidence" value="ECO:0007669"/>
    <property type="project" value="UniProtKB-UniRule"/>
</dbReference>
<dbReference type="SMART" id="SM00852">
    <property type="entry name" value="MoCF_biosynth"/>
    <property type="match status" value="1"/>
</dbReference>
<evidence type="ECO:0000256" key="3">
    <source>
        <dbReference type="ARBA" id="ARBA00010763"/>
    </source>
</evidence>
<dbReference type="Gene3D" id="2.170.190.11">
    <property type="entry name" value="Molybdopterin biosynthesis moea protein, domain 3"/>
    <property type="match status" value="1"/>
</dbReference>
<evidence type="ECO:0000313" key="9">
    <source>
        <dbReference type="Proteomes" id="UP000617634"/>
    </source>
</evidence>
<keyword evidence="6" id="KW-0500">Molybdenum</keyword>
<keyword evidence="6" id="KW-0460">Magnesium</keyword>
<evidence type="ECO:0000259" key="7">
    <source>
        <dbReference type="SMART" id="SM00852"/>
    </source>
</evidence>
<feature type="domain" description="MoaB/Mog" evidence="7">
    <location>
        <begin position="181"/>
        <end position="323"/>
    </location>
</feature>
<evidence type="ECO:0000256" key="6">
    <source>
        <dbReference type="RuleBase" id="RU365090"/>
    </source>
</evidence>
<dbReference type="InterPro" id="IPR036135">
    <property type="entry name" value="MoeA_linker/N_sf"/>
</dbReference>
<dbReference type="EMBL" id="JADZGI010000001">
    <property type="protein sequence ID" value="MBH0113470.1"/>
    <property type="molecule type" value="Genomic_DNA"/>
</dbReference>
<dbReference type="AlphaFoldDB" id="A0A931MLJ4"/>
<comment type="caution">
    <text evidence="8">The sequence shown here is derived from an EMBL/GenBank/DDBJ whole genome shotgun (WGS) entry which is preliminary data.</text>
</comment>
<dbReference type="InterPro" id="IPR036688">
    <property type="entry name" value="MoeA_C_domain_IV_sf"/>
</dbReference>
<name>A0A931MLJ4_9SPHN</name>
<dbReference type="PANTHER" id="PTHR10192:SF5">
    <property type="entry name" value="GEPHYRIN"/>
    <property type="match status" value="1"/>
</dbReference>
<dbReference type="InterPro" id="IPR038987">
    <property type="entry name" value="MoeA-like"/>
</dbReference>
<evidence type="ECO:0000256" key="2">
    <source>
        <dbReference type="ARBA" id="ARBA00005046"/>
    </source>
</evidence>
<dbReference type="PROSITE" id="PS01079">
    <property type="entry name" value="MOCF_BIOSYNTHESIS_2"/>
    <property type="match status" value="1"/>
</dbReference>
<dbReference type="SUPFAM" id="SSF63882">
    <property type="entry name" value="MoeA N-terminal region -like"/>
    <property type="match status" value="1"/>
</dbReference>
<keyword evidence="9" id="KW-1185">Reference proteome</keyword>
<dbReference type="Proteomes" id="UP000617634">
    <property type="component" value="Unassembled WGS sequence"/>
</dbReference>
<dbReference type="GO" id="GO:0005829">
    <property type="term" value="C:cytosol"/>
    <property type="evidence" value="ECO:0007669"/>
    <property type="project" value="TreeGrafter"/>
</dbReference>
<organism evidence="8 9">
    <name type="scientific">Novosphingobium aureum</name>
    <dbReference type="NCBI Taxonomy" id="2792964"/>
    <lineage>
        <taxon>Bacteria</taxon>
        <taxon>Pseudomonadati</taxon>
        <taxon>Pseudomonadota</taxon>
        <taxon>Alphaproteobacteria</taxon>
        <taxon>Sphingomonadales</taxon>
        <taxon>Sphingomonadaceae</taxon>
        <taxon>Novosphingobium</taxon>
    </lineage>
</organism>
<dbReference type="InterPro" id="IPR005111">
    <property type="entry name" value="MoeA_C_domain_IV"/>
</dbReference>
<reference evidence="8" key="1">
    <citation type="submission" date="2020-11" db="EMBL/GenBank/DDBJ databases">
        <title>Novosphingobium aureum sp. nov., a marine bacterium isolated from sediment of a salt flat.</title>
        <authorList>
            <person name="Yoo Y."/>
            <person name="Kim J.-J."/>
        </authorList>
    </citation>
    <scope>NUCLEOTIDE SEQUENCE</scope>
    <source>
        <strain evidence="8">YJ-S2-02</strain>
    </source>
</reference>
<dbReference type="InterPro" id="IPR008284">
    <property type="entry name" value="MoCF_biosynth_CS"/>
</dbReference>
<dbReference type="RefSeq" id="WP_197164776.1">
    <property type="nucleotide sequence ID" value="NZ_JADZGI010000001.1"/>
</dbReference>
<sequence>MAHPPLPPIPLEVAQSRLLALVEPLRVEHVDLEGALGRYLAQPLLARRTQPAADVSAMDGYAVASIPADPRWTVIGESAAGHPHTGTIGDGEAVRISTGALLPAGASAVVLQEDIAREGDAIHLEGSAPAPVSRHVRHCGMDFAEGTQVLPAGIAIGPAQIALAMTAGHKHLPVHRRPTVTIIDSGDELARDPEVCPLHQVPASNGLMLAAMMRGLTAETRRIGPVVDTMDALIGAFDAAGDAEVIVTSGGASVGDHDLVRPALEAWGAQLDFWRIAIKPGKPLLVATRRRANGRPQVIVGLPGNPASSMVTAFHFVLPLLRRLLGAAQPMATAITTRLGADVPATGARREFLRAHWDGESVSPVVLQDSGALAAMAASNALIDRPAHTPALAAGEPVSIYQLQNG</sequence>
<gene>
    <name evidence="8" type="ORF">I5E68_10970</name>
</gene>
<keyword evidence="4 6" id="KW-0501">Molybdenum cofactor biosynthesis</keyword>
<comment type="function">
    <text evidence="1 6">Catalyzes the insertion of molybdate into adenylated molybdopterin with the concomitant release of AMP.</text>
</comment>
<dbReference type="Gene3D" id="2.40.340.10">
    <property type="entry name" value="MoeA, C-terminal, domain IV"/>
    <property type="match status" value="1"/>
</dbReference>
<evidence type="ECO:0000256" key="1">
    <source>
        <dbReference type="ARBA" id="ARBA00002901"/>
    </source>
</evidence>
<dbReference type="Pfam" id="PF03454">
    <property type="entry name" value="MoeA_C"/>
    <property type="match status" value="1"/>
</dbReference>
<dbReference type="PANTHER" id="PTHR10192">
    <property type="entry name" value="MOLYBDOPTERIN BIOSYNTHESIS PROTEIN"/>
    <property type="match status" value="1"/>
</dbReference>
<dbReference type="InterPro" id="IPR005110">
    <property type="entry name" value="MoeA_linker/N"/>
</dbReference>
<dbReference type="Gene3D" id="3.90.105.10">
    <property type="entry name" value="Molybdopterin biosynthesis moea protein, domain 2"/>
    <property type="match status" value="1"/>
</dbReference>
<dbReference type="CDD" id="cd00887">
    <property type="entry name" value="MoeA"/>
    <property type="match status" value="1"/>
</dbReference>